<proteinExistence type="predicted"/>
<organism evidence="1 2">
    <name type="scientific">Russula earlei</name>
    <dbReference type="NCBI Taxonomy" id="71964"/>
    <lineage>
        <taxon>Eukaryota</taxon>
        <taxon>Fungi</taxon>
        <taxon>Dikarya</taxon>
        <taxon>Basidiomycota</taxon>
        <taxon>Agaricomycotina</taxon>
        <taxon>Agaricomycetes</taxon>
        <taxon>Russulales</taxon>
        <taxon>Russulaceae</taxon>
        <taxon>Russula</taxon>
    </lineage>
</organism>
<reference evidence="1" key="1">
    <citation type="submission" date="2021-03" db="EMBL/GenBank/DDBJ databases">
        <title>Evolutionary priming and transition to the ectomycorrhizal habit in an iconic lineage of mushroom-forming fungi: is preadaptation a requirement?</title>
        <authorList>
            <consortium name="DOE Joint Genome Institute"/>
            <person name="Looney B.P."/>
            <person name="Miyauchi S."/>
            <person name="Morin E."/>
            <person name="Drula E."/>
            <person name="Courty P.E."/>
            <person name="Chicoki N."/>
            <person name="Fauchery L."/>
            <person name="Kohler A."/>
            <person name="Kuo A."/>
            <person name="LaButti K."/>
            <person name="Pangilinan J."/>
            <person name="Lipzen A."/>
            <person name="Riley R."/>
            <person name="Andreopoulos W."/>
            <person name="He G."/>
            <person name="Johnson J."/>
            <person name="Barry K.W."/>
            <person name="Grigoriev I.V."/>
            <person name="Nagy L."/>
            <person name="Hibbett D."/>
            <person name="Henrissat B."/>
            <person name="Matheny P.B."/>
            <person name="Labbe J."/>
            <person name="Martin A.F."/>
        </authorList>
    </citation>
    <scope>NUCLEOTIDE SEQUENCE</scope>
    <source>
        <strain evidence="1">BPL698</strain>
    </source>
</reference>
<dbReference type="EMBL" id="JAGFNK010000213">
    <property type="protein sequence ID" value="KAI9458109.1"/>
    <property type="molecule type" value="Genomic_DNA"/>
</dbReference>
<accession>A0ACC0U406</accession>
<protein>
    <submittedName>
        <fullName evidence="1">Uncharacterized protein</fullName>
    </submittedName>
</protein>
<sequence>MKGKLTCRFPGVLVAWSDRRCIDVSPCNIEDAKDLEGVLVVVSIVSSLQARNMHPFKVTWHRAGRTARHPRLISWARPLLARITIAGRNSAPGIPESADGSGGSDCLVKRQDRVQLSRFGRRLQRMDPPAEHEVKGGRKGPRDSQMHDICESKMEGARRGFGGGESPMEQGRARLPRGLVRREAFAADHGRRVCERGALLWPGFNLPVASLSRGDGRRRGASLSSLSVGLGRVPDLPPSPAIRKATLGTGKITRLQWLAIWRGMESTLSDGALFNRACPGDLLV</sequence>
<evidence type="ECO:0000313" key="1">
    <source>
        <dbReference type="EMBL" id="KAI9458109.1"/>
    </source>
</evidence>
<comment type="caution">
    <text evidence="1">The sequence shown here is derived from an EMBL/GenBank/DDBJ whole genome shotgun (WGS) entry which is preliminary data.</text>
</comment>
<gene>
    <name evidence="1" type="ORF">F5148DRAFT_1151057</name>
</gene>
<dbReference type="Proteomes" id="UP001207468">
    <property type="component" value="Unassembled WGS sequence"/>
</dbReference>
<evidence type="ECO:0000313" key="2">
    <source>
        <dbReference type="Proteomes" id="UP001207468"/>
    </source>
</evidence>
<keyword evidence="2" id="KW-1185">Reference proteome</keyword>
<name>A0ACC0U406_9AGAM</name>